<keyword evidence="4" id="KW-1185">Reference proteome</keyword>
<accession>F2JPL1</accession>
<proteinExistence type="predicted"/>
<dbReference type="RefSeq" id="WP_013656965.1">
    <property type="nucleotide sequence ID" value="NC_015275.1"/>
</dbReference>
<dbReference type="InterPro" id="IPR054286">
    <property type="entry name" value="DUF7021"/>
</dbReference>
<dbReference type="HOGENOM" id="CLU_084464_1_0_9"/>
<evidence type="ECO:0000313" key="3">
    <source>
        <dbReference type="EMBL" id="ADZ83671.1"/>
    </source>
</evidence>
<gene>
    <name evidence="3" type="ordered locus">Clole_1953</name>
</gene>
<dbReference type="EMBL" id="CP002582">
    <property type="protein sequence ID" value="ADZ83671.1"/>
    <property type="molecule type" value="Genomic_DNA"/>
</dbReference>
<feature type="domain" description="DUF2262" evidence="1">
    <location>
        <begin position="140"/>
        <end position="283"/>
    </location>
</feature>
<dbReference type="KEGG" id="cle:Clole_1953"/>
<reference evidence="3 4" key="1">
    <citation type="journal article" date="2011" name="J. Bacteriol.">
        <title>Complete genome sequence of the cellulose-degrading bacterium Cellulosilyticum lentocellum.</title>
        <authorList>
            <consortium name="US DOE Joint Genome Institute"/>
            <person name="Miller D.A."/>
            <person name="Suen G."/>
            <person name="Bruce D."/>
            <person name="Copeland A."/>
            <person name="Cheng J.F."/>
            <person name="Detter C."/>
            <person name="Goodwin L.A."/>
            <person name="Han C.S."/>
            <person name="Hauser L.J."/>
            <person name="Land M.L."/>
            <person name="Lapidus A."/>
            <person name="Lucas S."/>
            <person name="Meincke L."/>
            <person name="Pitluck S."/>
            <person name="Tapia R."/>
            <person name="Teshima H."/>
            <person name="Woyke T."/>
            <person name="Fox B.G."/>
            <person name="Angert E.R."/>
            <person name="Currie C.R."/>
        </authorList>
    </citation>
    <scope>NUCLEOTIDE SEQUENCE [LARGE SCALE GENOMIC DNA]</scope>
    <source>
        <strain evidence="4">ATCC 49066 / DSM 5427 / NCIMB 11756 / RHM5</strain>
    </source>
</reference>
<dbReference type="Proteomes" id="UP000008467">
    <property type="component" value="Chromosome"/>
</dbReference>
<evidence type="ECO:0000313" key="4">
    <source>
        <dbReference type="Proteomes" id="UP000008467"/>
    </source>
</evidence>
<dbReference type="InterPro" id="IPR019260">
    <property type="entry name" value="DUF2262"/>
</dbReference>
<feature type="domain" description="DUF7021" evidence="2">
    <location>
        <begin position="7"/>
        <end position="131"/>
    </location>
</feature>
<organism evidence="3 4">
    <name type="scientific">Cellulosilyticum lentocellum (strain ATCC 49066 / DSM 5427 / NCIMB 11756 / RHM5)</name>
    <name type="common">Clostridium lentocellum</name>
    <dbReference type="NCBI Taxonomy" id="642492"/>
    <lineage>
        <taxon>Bacteria</taxon>
        <taxon>Bacillati</taxon>
        <taxon>Bacillota</taxon>
        <taxon>Clostridia</taxon>
        <taxon>Lachnospirales</taxon>
        <taxon>Cellulosilyticaceae</taxon>
        <taxon>Cellulosilyticum</taxon>
    </lineage>
</organism>
<dbReference type="Pfam" id="PF10020">
    <property type="entry name" value="DUF2262"/>
    <property type="match status" value="1"/>
</dbReference>
<dbReference type="STRING" id="642492.Clole_1953"/>
<evidence type="ECO:0000259" key="1">
    <source>
        <dbReference type="Pfam" id="PF10020"/>
    </source>
</evidence>
<evidence type="ECO:0000259" key="2">
    <source>
        <dbReference type="Pfam" id="PF22886"/>
    </source>
</evidence>
<sequence length="285" mass="32908">MDNQTAVEKFQEEYEKEILELLVLIKSDVGGASVKGDMLMPSAEFMASMDIATGELSKEKGRLEWMIPKAKDRVGWGFELKKLTIYHVKVRKCKQSVLEPYMLKEMNNRFLLLEVLDSQVIHPVLDQMRKEKLKTIYIEDEVLGKFSLNRDYSWFEGEINWLGEKCSVSLGTDEEDGDSAEKAWTAFKQLYTNLKEWDQKVRYFAAKELTILANDWIMDSVEEGEEEPEDITKDEFMRRMRISELAVESDGGLTLYYNDDNMFWGHVILIEANISGKITSAHIAG</sequence>
<name>F2JPL1_CELLD</name>
<protein>
    <submittedName>
        <fullName evidence="3">Uncharacterized protein</fullName>
    </submittedName>
</protein>
<dbReference type="Pfam" id="PF22886">
    <property type="entry name" value="DUF7021"/>
    <property type="match status" value="1"/>
</dbReference>
<dbReference type="eggNOG" id="COG4296">
    <property type="taxonomic scope" value="Bacteria"/>
</dbReference>
<dbReference type="AlphaFoldDB" id="F2JPL1"/>